<keyword evidence="10" id="KW-1185">Reference proteome</keyword>
<dbReference type="OrthoDB" id="1461976at2759"/>
<evidence type="ECO:0000259" key="7">
    <source>
        <dbReference type="Pfam" id="PF00487"/>
    </source>
</evidence>
<dbReference type="PANTHER" id="PTHR32100">
    <property type="entry name" value="OMEGA-6 FATTY ACID DESATURASE, CHLOROPLASTIC"/>
    <property type="match status" value="1"/>
</dbReference>
<sequence length="423" mass="48891">MATVEVTTSSVDYKSSSKTTGLKTGTKGLVTLDTYGKEFKVPDYTIKDILSAIPKHCYERSLVRSLGYVVRDIVMMCVISYLGHRFIPQVQLEGYETAFKYIRGGLWCFQSYLMGLFGFGLWILAHECGHGAFSDYQNVNDFVGWVIHSYLVVPYFSWKFSHSKHHKATGHLTRDMVFVPYTKEEYVEAHQANKISEIMEESPIYTFLVLVFQQLGGLQLYLTTNATGQSIPGYSKIAKSHYAPKSPIFEPNQFWYIVLSDIGIISTFLVVYQWYLSFGIFHMAVNWFMPWLWVNHWLVFVTFLQHTDPTMPHYKDSEWTFARGAAATIDRDFGFIGQHIFHDIIETHVLHHYVSRIPFYNARDATKAIREVMGDHYRYDGTSMWIALWSCIRACQFVDDDNENAKGVMMFRNVNNIGVKPKD</sequence>
<keyword evidence="6" id="KW-0812">Transmembrane</keyword>
<dbReference type="KEGG" id="cten:18248357"/>
<dbReference type="Proteomes" id="UP000000707">
    <property type="component" value="Unassembled WGS sequence"/>
</dbReference>
<dbReference type="InterPro" id="IPR005804">
    <property type="entry name" value="FA_desaturase_dom"/>
</dbReference>
<name>G3BEB5_CANTC</name>
<dbReference type="eggNOG" id="ENOG502QQNB">
    <property type="taxonomic scope" value="Eukaryota"/>
</dbReference>
<gene>
    <name evidence="9" type="ORF">CANTEDRAFT_116570</name>
</gene>
<evidence type="ECO:0000256" key="1">
    <source>
        <dbReference type="ARBA" id="ARBA00004370"/>
    </source>
</evidence>
<proteinExistence type="inferred from homology"/>
<comment type="pathway">
    <text evidence="2">Lipid metabolism.</text>
</comment>
<keyword evidence="6" id="KW-1133">Transmembrane helix</keyword>
<evidence type="ECO:0000256" key="5">
    <source>
        <dbReference type="ARBA" id="ARBA00023136"/>
    </source>
</evidence>
<reference evidence="9 10" key="1">
    <citation type="journal article" date="2011" name="Proc. Natl. Acad. Sci. U.S.A.">
        <title>Comparative genomics of xylose-fermenting fungi for enhanced biofuel production.</title>
        <authorList>
            <person name="Wohlbach D.J."/>
            <person name="Kuo A."/>
            <person name="Sato T.K."/>
            <person name="Potts K.M."/>
            <person name="Salamov A.A."/>
            <person name="LaButti K.M."/>
            <person name="Sun H."/>
            <person name="Clum A."/>
            <person name="Pangilinan J.L."/>
            <person name="Lindquist E.A."/>
            <person name="Lucas S."/>
            <person name="Lapidus A."/>
            <person name="Jin M."/>
            <person name="Gunawan C."/>
            <person name="Balan V."/>
            <person name="Dale B.E."/>
            <person name="Jeffries T.W."/>
            <person name="Zinkel R."/>
            <person name="Barry K.W."/>
            <person name="Grigoriev I.V."/>
            <person name="Gasch A.P."/>
        </authorList>
    </citation>
    <scope>NUCLEOTIDE SEQUENCE [LARGE SCALE GENOMIC DNA]</scope>
    <source>
        <strain evidence="10">ATCC 10573 / BCRC 21748 / CBS 615 / JCM 9827 / NBRC 10315 / NRRL Y-1498 / VKM Y-70</strain>
    </source>
</reference>
<evidence type="ECO:0000256" key="3">
    <source>
        <dbReference type="ARBA" id="ARBA00009295"/>
    </source>
</evidence>
<feature type="transmembrane region" description="Helical" evidence="6">
    <location>
        <begin position="104"/>
        <end position="122"/>
    </location>
</feature>
<keyword evidence="5 6" id="KW-0472">Membrane</keyword>
<dbReference type="GeneID" id="18248357"/>
<feature type="transmembrane region" description="Helical" evidence="6">
    <location>
        <begin position="254"/>
        <end position="275"/>
    </location>
</feature>
<dbReference type="Pfam" id="PF11960">
    <property type="entry name" value="DUF3474"/>
    <property type="match status" value="1"/>
</dbReference>
<dbReference type="GO" id="GO:0006629">
    <property type="term" value="P:lipid metabolic process"/>
    <property type="evidence" value="ECO:0007669"/>
    <property type="project" value="InterPro"/>
</dbReference>
<evidence type="ECO:0000256" key="2">
    <source>
        <dbReference type="ARBA" id="ARBA00005189"/>
    </source>
</evidence>
<evidence type="ECO:0000256" key="4">
    <source>
        <dbReference type="ARBA" id="ARBA00023002"/>
    </source>
</evidence>
<comment type="similarity">
    <text evidence="3">Belongs to the fatty acid desaturase type 1 family.</text>
</comment>
<dbReference type="RefSeq" id="XP_006690376.1">
    <property type="nucleotide sequence ID" value="XM_006690313.1"/>
</dbReference>
<dbReference type="AlphaFoldDB" id="G3BEB5"/>
<feature type="transmembrane region" description="Helical" evidence="6">
    <location>
        <begin position="142"/>
        <end position="158"/>
    </location>
</feature>
<dbReference type="GO" id="GO:0016020">
    <property type="term" value="C:membrane"/>
    <property type="evidence" value="ECO:0007669"/>
    <property type="project" value="UniProtKB-SubCell"/>
</dbReference>
<feature type="domain" description="Fatty acid desaturase" evidence="7">
    <location>
        <begin position="111"/>
        <end position="379"/>
    </location>
</feature>
<evidence type="ECO:0000313" key="9">
    <source>
        <dbReference type="EMBL" id="EGV61162.1"/>
    </source>
</evidence>
<dbReference type="CDD" id="cd03507">
    <property type="entry name" value="Delta12-FADS-like"/>
    <property type="match status" value="1"/>
</dbReference>
<evidence type="ECO:0000256" key="6">
    <source>
        <dbReference type="SAM" id="Phobius"/>
    </source>
</evidence>
<dbReference type="InterPro" id="IPR021863">
    <property type="entry name" value="FAS_N"/>
</dbReference>
<evidence type="ECO:0008006" key="11">
    <source>
        <dbReference type="Google" id="ProtNLM"/>
    </source>
</evidence>
<comment type="subcellular location">
    <subcellularLocation>
        <location evidence="1">Membrane</location>
    </subcellularLocation>
</comment>
<protein>
    <recommendedName>
        <fullName evidence="11">Fatty acid desaturase domain-containing protein</fullName>
    </recommendedName>
</protein>
<evidence type="ECO:0000313" key="10">
    <source>
        <dbReference type="Proteomes" id="UP000000707"/>
    </source>
</evidence>
<dbReference type="GO" id="GO:0016717">
    <property type="term" value="F:oxidoreductase activity, acting on paired donors, with oxidation of a pair of donors resulting in the reduction of molecular oxygen to two molecules of water"/>
    <property type="evidence" value="ECO:0007669"/>
    <property type="project" value="InterPro"/>
</dbReference>
<feature type="domain" description="Fatty acid desaturase N-terminal" evidence="8">
    <location>
        <begin position="42"/>
        <end position="77"/>
    </location>
</feature>
<evidence type="ECO:0000259" key="8">
    <source>
        <dbReference type="Pfam" id="PF11960"/>
    </source>
</evidence>
<keyword evidence="4" id="KW-0560">Oxidoreductase</keyword>
<dbReference type="Pfam" id="PF00487">
    <property type="entry name" value="FA_desaturase"/>
    <property type="match status" value="1"/>
</dbReference>
<dbReference type="EMBL" id="GL996528">
    <property type="protein sequence ID" value="EGV61162.1"/>
    <property type="molecule type" value="Genomic_DNA"/>
</dbReference>
<dbReference type="InterPro" id="IPR012171">
    <property type="entry name" value="Fatty_acid_desaturase"/>
</dbReference>
<organism evidence="10">
    <name type="scientific">Candida tenuis (strain ATCC 10573 / BCRC 21748 / CBS 615 / JCM 9827 / NBRC 10315 / NRRL Y-1498 / VKM Y-70)</name>
    <name type="common">Yeast</name>
    <name type="synonym">Yamadazyma tenuis</name>
    <dbReference type="NCBI Taxonomy" id="590646"/>
    <lineage>
        <taxon>Eukaryota</taxon>
        <taxon>Fungi</taxon>
        <taxon>Dikarya</taxon>
        <taxon>Ascomycota</taxon>
        <taxon>Saccharomycotina</taxon>
        <taxon>Pichiomycetes</taxon>
        <taxon>Debaryomycetaceae</taxon>
        <taxon>Yamadazyma</taxon>
    </lineage>
</organism>
<feature type="transmembrane region" description="Helical" evidence="6">
    <location>
        <begin position="287"/>
        <end position="304"/>
    </location>
</feature>
<accession>G3BEB5</accession>